<dbReference type="AlphaFoldDB" id="A0AAN7VUP9"/>
<gene>
    <name evidence="3" type="ORF">RI129_001815</name>
</gene>
<feature type="chain" id="PRO_5042904781" evidence="2">
    <location>
        <begin position="18"/>
        <end position="213"/>
    </location>
</feature>
<evidence type="ECO:0000313" key="4">
    <source>
        <dbReference type="Proteomes" id="UP001329430"/>
    </source>
</evidence>
<reference evidence="3 4" key="1">
    <citation type="journal article" date="2024" name="Insects">
        <title>An Improved Chromosome-Level Genome Assembly of the Firefly Pyrocoelia pectoralis.</title>
        <authorList>
            <person name="Fu X."/>
            <person name="Meyer-Rochow V.B."/>
            <person name="Ballantyne L."/>
            <person name="Zhu X."/>
        </authorList>
    </citation>
    <scope>NUCLEOTIDE SEQUENCE [LARGE SCALE GENOMIC DNA]</scope>
    <source>
        <strain evidence="3">XCY_ONT2</strain>
    </source>
</reference>
<protein>
    <submittedName>
        <fullName evidence="3">Uncharacterized protein</fullName>
    </submittedName>
</protein>
<feature type="signal peptide" evidence="2">
    <location>
        <begin position="1"/>
        <end position="17"/>
    </location>
</feature>
<evidence type="ECO:0000256" key="1">
    <source>
        <dbReference type="SAM" id="Phobius"/>
    </source>
</evidence>
<comment type="caution">
    <text evidence="3">The sequence shown here is derived from an EMBL/GenBank/DDBJ whole genome shotgun (WGS) entry which is preliminary data.</text>
</comment>
<keyword evidence="1" id="KW-0812">Transmembrane</keyword>
<keyword evidence="2" id="KW-0732">Signal</keyword>
<accession>A0AAN7VUP9</accession>
<dbReference type="EMBL" id="JAVRBK010000001">
    <property type="protein sequence ID" value="KAK5650786.1"/>
    <property type="molecule type" value="Genomic_DNA"/>
</dbReference>
<keyword evidence="4" id="KW-1185">Reference proteome</keyword>
<keyword evidence="1" id="KW-0472">Membrane</keyword>
<proteinExistence type="predicted"/>
<dbReference type="Proteomes" id="UP001329430">
    <property type="component" value="Chromosome 1"/>
</dbReference>
<evidence type="ECO:0000313" key="3">
    <source>
        <dbReference type="EMBL" id="KAK5650786.1"/>
    </source>
</evidence>
<name>A0AAN7VUP9_9COLE</name>
<evidence type="ECO:0000256" key="2">
    <source>
        <dbReference type="SAM" id="SignalP"/>
    </source>
</evidence>
<sequence length="213" mass="24135">MDYKCLLLSTFFGLLVADSTDTKGKTNNKTDNAPLEFPTDNSKYQILNVTEKPRKVTAAEVDDLLHGGLFSNISHHNYTETSLVINVIEEKNKEESSGIKWDTELIEDGTNTEDKRVKYYTVQNSEEILVDHQLPLLLAISAVIIAITGSVAYFSWRKLEPGPQPCDFLWWGWAKEEVYKTKPRNIDTLEQTIAQCVQNAEAYVEILTDLETS</sequence>
<keyword evidence="1" id="KW-1133">Transmembrane helix</keyword>
<feature type="transmembrane region" description="Helical" evidence="1">
    <location>
        <begin position="134"/>
        <end position="154"/>
    </location>
</feature>
<organism evidence="3 4">
    <name type="scientific">Pyrocoelia pectoralis</name>
    <dbReference type="NCBI Taxonomy" id="417401"/>
    <lineage>
        <taxon>Eukaryota</taxon>
        <taxon>Metazoa</taxon>
        <taxon>Ecdysozoa</taxon>
        <taxon>Arthropoda</taxon>
        <taxon>Hexapoda</taxon>
        <taxon>Insecta</taxon>
        <taxon>Pterygota</taxon>
        <taxon>Neoptera</taxon>
        <taxon>Endopterygota</taxon>
        <taxon>Coleoptera</taxon>
        <taxon>Polyphaga</taxon>
        <taxon>Elateriformia</taxon>
        <taxon>Elateroidea</taxon>
        <taxon>Lampyridae</taxon>
        <taxon>Lampyrinae</taxon>
        <taxon>Pyrocoelia</taxon>
    </lineage>
</organism>